<dbReference type="NCBIfam" id="NF008277">
    <property type="entry name" value="PRK11055.1"/>
    <property type="match status" value="1"/>
</dbReference>
<dbReference type="Proteomes" id="UP000012589">
    <property type="component" value="Unassembled WGS sequence"/>
</dbReference>
<gene>
    <name evidence="12" type="ORF">C823_03206</name>
</gene>
<dbReference type="PROSITE" id="PS00545">
    <property type="entry name" value="ALDOSE_1_EPIMERASE"/>
    <property type="match status" value="1"/>
</dbReference>
<dbReference type="GO" id="GO:0030246">
    <property type="term" value="F:carbohydrate binding"/>
    <property type="evidence" value="ECO:0007669"/>
    <property type="project" value="InterPro"/>
</dbReference>
<accession>N2A8J7</accession>
<evidence type="ECO:0000256" key="7">
    <source>
        <dbReference type="ARBA" id="ARBA00023277"/>
    </source>
</evidence>
<reference evidence="12 13" key="1">
    <citation type="journal article" date="2014" name="Genome Announc.">
        <title>Draft genome sequences of the altered schaedler flora, a defined bacterial community from gnotobiotic mice.</title>
        <authorList>
            <person name="Wannemuehler M.J."/>
            <person name="Overstreet A.M."/>
            <person name="Ward D.V."/>
            <person name="Phillips G.J."/>
        </authorList>
    </citation>
    <scope>NUCLEOTIDE SEQUENCE [LARGE SCALE GENOMIC DNA]</scope>
    <source>
        <strain evidence="12 13">ASF492</strain>
    </source>
</reference>
<evidence type="ECO:0000256" key="1">
    <source>
        <dbReference type="ARBA" id="ARBA00001614"/>
    </source>
</evidence>
<dbReference type="GO" id="GO:0033499">
    <property type="term" value="P:galactose catabolic process via UDP-galactose, Leloir pathway"/>
    <property type="evidence" value="ECO:0007669"/>
    <property type="project" value="TreeGrafter"/>
</dbReference>
<comment type="caution">
    <text evidence="12">The sequence shown here is derived from an EMBL/GenBank/DDBJ whole genome shotgun (WGS) entry which is preliminary data.</text>
</comment>
<dbReference type="UniPathway" id="UPA00242"/>
<feature type="active site" description="Proton donor" evidence="9">
    <location>
        <position position="175"/>
    </location>
</feature>
<name>N2A8J7_9FIRM</name>
<evidence type="ECO:0000256" key="10">
    <source>
        <dbReference type="PIRSR" id="PIRSR005096-2"/>
    </source>
</evidence>
<dbReference type="GO" id="GO:0006006">
    <property type="term" value="P:glucose metabolic process"/>
    <property type="evidence" value="ECO:0007669"/>
    <property type="project" value="TreeGrafter"/>
</dbReference>
<dbReference type="SUPFAM" id="SSF74650">
    <property type="entry name" value="Galactose mutarotase-like"/>
    <property type="match status" value="1"/>
</dbReference>
<organism evidence="12 13">
    <name type="scientific">Eubacterium plexicaudatum ASF492</name>
    <dbReference type="NCBI Taxonomy" id="1235802"/>
    <lineage>
        <taxon>Bacteria</taxon>
        <taxon>Bacillati</taxon>
        <taxon>Bacillota</taxon>
        <taxon>Clostridia</taxon>
        <taxon>Eubacteriales</taxon>
        <taxon>Eubacteriaceae</taxon>
        <taxon>Eubacterium</taxon>
    </lineage>
</organism>
<dbReference type="HOGENOM" id="CLU_031753_2_0_9"/>
<dbReference type="Pfam" id="PF01263">
    <property type="entry name" value="Aldose_epim"/>
    <property type="match status" value="1"/>
</dbReference>
<dbReference type="PANTHER" id="PTHR10091:SF0">
    <property type="entry name" value="GALACTOSE MUTAROTASE"/>
    <property type="match status" value="1"/>
</dbReference>
<keyword evidence="13" id="KW-1185">Reference proteome</keyword>
<comment type="catalytic activity">
    <reaction evidence="1 8">
        <text>alpha-D-glucose = beta-D-glucose</text>
        <dbReference type="Rhea" id="RHEA:10264"/>
        <dbReference type="ChEBI" id="CHEBI:15903"/>
        <dbReference type="ChEBI" id="CHEBI:17925"/>
        <dbReference type="EC" id="5.1.3.3"/>
    </reaction>
</comment>
<dbReference type="InterPro" id="IPR015443">
    <property type="entry name" value="Aldose_1-epimerase"/>
</dbReference>
<dbReference type="STRING" id="1235802.C823_03206"/>
<feature type="binding site" evidence="11">
    <location>
        <begin position="175"/>
        <end position="177"/>
    </location>
    <ligand>
        <name>beta-D-galactose</name>
        <dbReference type="ChEBI" id="CHEBI:27667"/>
    </ligand>
</feature>
<evidence type="ECO:0000256" key="9">
    <source>
        <dbReference type="PIRSR" id="PIRSR005096-1"/>
    </source>
</evidence>
<evidence type="ECO:0000256" key="5">
    <source>
        <dbReference type="ARBA" id="ARBA00014165"/>
    </source>
</evidence>
<protein>
    <recommendedName>
        <fullName evidence="5 8">Aldose 1-epimerase</fullName>
        <ecNumber evidence="4 8">5.1.3.3</ecNumber>
    </recommendedName>
</protein>
<evidence type="ECO:0000256" key="4">
    <source>
        <dbReference type="ARBA" id="ARBA00013185"/>
    </source>
</evidence>
<dbReference type="eggNOG" id="COG2017">
    <property type="taxonomic scope" value="Bacteria"/>
</dbReference>
<evidence type="ECO:0000256" key="8">
    <source>
        <dbReference type="PIRNR" id="PIRNR005096"/>
    </source>
</evidence>
<keyword evidence="6 8" id="KW-0413">Isomerase</keyword>
<dbReference type="EC" id="5.1.3.3" evidence="4 8"/>
<dbReference type="AlphaFoldDB" id="N2A8J7"/>
<dbReference type="OrthoDB" id="9779408at2"/>
<evidence type="ECO:0000256" key="11">
    <source>
        <dbReference type="PIRSR" id="PIRSR005096-3"/>
    </source>
</evidence>
<evidence type="ECO:0000256" key="2">
    <source>
        <dbReference type="ARBA" id="ARBA00005028"/>
    </source>
</evidence>
<sequence>MNMESFGTGRHGEAVSVYTLENKTGAKVRVTDYGATLVSIMVPDKNGNLQDVLLGFDNVTGYENHTCYFGAVIGRNGNRIANAQLTINGVCYQLDANDNENNLHSGAKGVDKLVWDVKEHTENTITFLCKSADREQGFPGNMDVEVTYVLTDDHAVELRYKAVSDQDTVANFTNHAYFNLEGHASGDVLGHELMLRASNFTPVKDAKAIPTGEIAPVAGTPMDFTTAKTIGRDMESDDVQINYGGGYDHNFVLDKSENGAYELFAEVYAPGTGIVMKAYTDLPGVQFYSGNFITTENGKQGAVYKKRQGFCLETQFFPNAVNEPNFESPVIKAGEVYTTKTCYRFGVR</sequence>
<dbReference type="EMBL" id="AQFT01000096">
    <property type="protein sequence ID" value="EMZ24521.1"/>
    <property type="molecule type" value="Genomic_DNA"/>
</dbReference>
<comment type="pathway">
    <text evidence="2 8">Carbohydrate metabolism; hexose metabolism.</text>
</comment>
<dbReference type="Gene3D" id="2.70.98.10">
    <property type="match status" value="1"/>
</dbReference>
<dbReference type="InterPro" id="IPR014718">
    <property type="entry name" value="GH-type_carb-bd"/>
</dbReference>
<feature type="binding site" evidence="11">
    <location>
        <begin position="78"/>
        <end position="79"/>
    </location>
    <ligand>
        <name>beta-D-galactose</name>
        <dbReference type="ChEBI" id="CHEBI:27667"/>
    </ligand>
</feature>
<evidence type="ECO:0000313" key="13">
    <source>
        <dbReference type="Proteomes" id="UP000012589"/>
    </source>
</evidence>
<dbReference type="CDD" id="cd09019">
    <property type="entry name" value="galactose_mutarotase_like"/>
    <property type="match status" value="1"/>
</dbReference>
<proteinExistence type="inferred from homology"/>
<dbReference type="PIRSF" id="PIRSF005096">
    <property type="entry name" value="GALM"/>
    <property type="match status" value="1"/>
</dbReference>
<keyword evidence="7 8" id="KW-0119">Carbohydrate metabolism</keyword>
<dbReference type="GO" id="GO:0004034">
    <property type="term" value="F:aldose 1-epimerase activity"/>
    <property type="evidence" value="ECO:0007669"/>
    <property type="project" value="UniProtKB-EC"/>
</dbReference>
<evidence type="ECO:0000256" key="3">
    <source>
        <dbReference type="ARBA" id="ARBA00006206"/>
    </source>
</evidence>
<dbReference type="InterPro" id="IPR047215">
    <property type="entry name" value="Galactose_mutarotase-like"/>
</dbReference>
<evidence type="ECO:0000313" key="12">
    <source>
        <dbReference type="EMBL" id="EMZ24521.1"/>
    </source>
</evidence>
<dbReference type="PATRIC" id="fig|1235802.3.peg.3392"/>
<dbReference type="InterPro" id="IPR011013">
    <property type="entry name" value="Gal_mutarotase_sf_dom"/>
</dbReference>
<dbReference type="InterPro" id="IPR018052">
    <property type="entry name" value="Ald1_epimerase_CS"/>
</dbReference>
<dbReference type="PANTHER" id="PTHR10091">
    <property type="entry name" value="ALDOSE-1-EPIMERASE"/>
    <property type="match status" value="1"/>
</dbReference>
<feature type="binding site" evidence="10">
    <location>
        <position position="248"/>
    </location>
    <ligand>
        <name>beta-D-galactose</name>
        <dbReference type="ChEBI" id="CHEBI:27667"/>
    </ligand>
</feature>
<evidence type="ECO:0000256" key="6">
    <source>
        <dbReference type="ARBA" id="ARBA00023235"/>
    </source>
</evidence>
<dbReference type="InterPro" id="IPR008183">
    <property type="entry name" value="Aldose_1/G6P_1-epimerase"/>
</dbReference>
<comment type="similarity">
    <text evidence="3 8">Belongs to the aldose epimerase family.</text>
</comment>
<feature type="active site" description="Proton acceptor" evidence="9">
    <location>
        <position position="313"/>
    </location>
</feature>